<keyword evidence="3" id="KW-0325">Glycoprotein</keyword>
<evidence type="ECO:0000259" key="4">
    <source>
        <dbReference type="Pfam" id="PF01453"/>
    </source>
</evidence>
<keyword evidence="6" id="KW-0418">Kinase</keyword>
<accession>A0AAD7L893</accession>
<organism evidence="6 7">
    <name type="scientific">Quillaja saponaria</name>
    <name type="common">Soap bark tree</name>
    <dbReference type="NCBI Taxonomy" id="32244"/>
    <lineage>
        <taxon>Eukaryota</taxon>
        <taxon>Viridiplantae</taxon>
        <taxon>Streptophyta</taxon>
        <taxon>Embryophyta</taxon>
        <taxon>Tracheophyta</taxon>
        <taxon>Spermatophyta</taxon>
        <taxon>Magnoliopsida</taxon>
        <taxon>eudicotyledons</taxon>
        <taxon>Gunneridae</taxon>
        <taxon>Pentapetalae</taxon>
        <taxon>rosids</taxon>
        <taxon>fabids</taxon>
        <taxon>Fabales</taxon>
        <taxon>Quillajaceae</taxon>
        <taxon>Quillaja</taxon>
    </lineage>
</organism>
<dbReference type="Proteomes" id="UP001163823">
    <property type="component" value="Chromosome 10"/>
</dbReference>
<dbReference type="AlphaFoldDB" id="A0AAD7L893"/>
<dbReference type="GO" id="GO:0016301">
    <property type="term" value="F:kinase activity"/>
    <property type="evidence" value="ECO:0007669"/>
    <property type="project" value="UniProtKB-KW"/>
</dbReference>
<keyword evidence="6" id="KW-0808">Transferase</keyword>
<dbReference type="Pfam" id="PF08276">
    <property type="entry name" value="PAN_2"/>
    <property type="match status" value="1"/>
</dbReference>
<keyword evidence="2" id="KW-1015">Disulfide bond</keyword>
<evidence type="ECO:0000256" key="3">
    <source>
        <dbReference type="ARBA" id="ARBA00023180"/>
    </source>
</evidence>
<reference evidence="6" key="1">
    <citation type="journal article" date="2023" name="Science">
        <title>Elucidation of the pathway for biosynthesis of saponin adjuvants from the soapbark tree.</title>
        <authorList>
            <person name="Reed J."/>
            <person name="Orme A."/>
            <person name="El-Demerdash A."/>
            <person name="Owen C."/>
            <person name="Martin L.B.B."/>
            <person name="Misra R.C."/>
            <person name="Kikuchi S."/>
            <person name="Rejzek M."/>
            <person name="Martin A.C."/>
            <person name="Harkess A."/>
            <person name="Leebens-Mack J."/>
            <person name="Louveau T."/>
            <person name="Stephenson M.J."/>
            <person name="Osbourn A."/>
        </authorList>
    </citation>
    <scope>NUCLEOTIDE SEQUENCE</scope>
    <source>
        <strain evidence="6">S10</strain>
    </source>
</reference>
<keyword evidence="1" id="KW-0732">Signal</keyword>
<keyword evidence="7" id="KW-1185">Reference proteome</keyword>
<protein>
    <submittedName>
        <fullName evidence="6">G-type lectin S-receptor-like serine/threonine-protein kinase</fullName>
    </submittedName>
</protein>
<dbReference type="Pfam" id="PF01453">
    <property type="entry name" value="B_lectin"/>
    <property type="match status" value="1"/>
</dbReference>
<gene>
    <name evidence="6" type="ORF">O6P43_025086</name>
</gene>
<evidence type="ECO:0000313" key="7">
    <source>
        <dbReference type="Proteomes" id="UP001163823"/>
    </source>
</evidence>
<sequence length="282" mass="32157">MNDSGVLTIDNTGKFLIKHIGGDPIELYSGGSNTSVALLDSGNLVLSDGSTGKKLWQSFDYPTDTLLPGMKLGVNHKTGRNWTLTSWLSENHPSSGPFTLEWDPKGQRLVVRRRGMIFWTIGVPKNPFFEHIDYSLIHDYVFFSHTNKDEEFFGYFLNDSPKRMFPSRVRWRLDYRSRILFEERGFSTEDMCYGYNTDKGCVAWGQPECRCDNPTFELRTGSFFGPNQFDNRIYDDLNNGKYDGNESHGPGDCRSICWTDCDCVSYLAMGPETGCLMWTGKL</sequence>
<comment type="caution">
    <text evidence="6">The sequence shown here is derived from an EMBL/GenBank/DDBJ whole genome shotgun (WGS) entry which is preliminary data.</text>
</comment>
<dbReference type="PANTHER" id="PTHR32444">
    <property type="entry name" value="BULB-TYPE LECTIN DOMAIN-CONTAINING PROTEIN"/>
    <property type="match status" value="1"/>
</dbReference>
<dbReference type="InterPro" id="IPR036426">
    <property type="entry name" value="Bulb-type_lectin_dom_sf"/>
</dbReference>
<dbReference type="InterPro" id="IPR001480">
    <property type="entry name" value="Bulb-type_lectin_dom"/>
</dbReference>
<dbReference type="PANTHER" id="PTHR32444:SF226">
    <property type="entry name" value="BULB-TYPE LECTIN DOMAIN-CONTAINING PROTEIN"/>
    <property type="match status" value="1"/>
</dbReference>
<evidence type="ECO:0000256" key="1">
    <source>
        <dbReference type="ARBA" id="ARBA00022729"/>
    </source>
</evidence>
<name>A0AAD7L893_QUISA</name>
<dbReference type="KEGG" id="qsa:O6P43_025086"/>
<evidence type="ECO:0000259" key="5">
    <source>
        <dbReference type="Pfam" id="PF08276"/>
    </source>
</evidence>
<feature type="domain" description="Bulb-type lectin" evidence="4">
    <location>
        <begin position="3"/>
        <end position="87"/>
    </location>
</feature>
<feature type="domain" description="Apple" evidence="5">
    <location>
        <begin position="246"/>
        <end position="282"/>
    </location>
</feature>
<dbReference type="InterPro" id="IPR003609">
    <property type="entry name" value="Pan_app"/>
</dbReference>
<evidence type="ECO:0000313" key="6">
    <source>
        <dbReference type="EMBL" id="KAJ7953374.1"/>
    </source>
</evidence>
<dbReference type="SUPFAM" id="SSF51110">
    <property type="entry name" value="alpha-D-mannose-specific plant lectins"/>
    <property type="match status" value="1"/>
</dbReference>
<proteinExistence type="predicted"/>
<evidence type="ECO:0000256" key="2">
    <source>
        <dbReference type="ARBA" id="ARBA00023157"/>
    </source>
</evidence>
<dbReference type="EMBL" id="JARAOO010000010">
    <property type="protein sequence ID" value="KAJ7953374.1"/>
    <property type="molecule type" value="Genomic_DNA"/>
</dbReference>